<feature type="coiled-coil region" evidence="1">
    <location>
        <begin position="928"/>
        <end position="964"/>
    </location>
</feature>
<dbReference type="InterPro" id="IPR007844">
    <property type="entry name" value="AsmA"/>
</dbReference>
<dbReference type="PANTHER" id="PTHR30441:SF8">
    <property type="entry name" value="DUF748 DOMAIN-CONTAINING PROTEIN"/>
    <property type="match status" value="1"/>
</dbReference>
<sequence>MKKLSLTLLAVLTGLLGLAYTLPYFFKDQIQEQVNKAIIKQVKGKVYYSDLNLSLFRHFPYLAINIEDFGIIGLAPFSQDTLAQAKGFELSFDVMSLIKGQKIIQNIRLEQPKIYLKILKNGQANYDIFVPSKDTGSTSGKPSEGVQLQIQNWQIVKGTILYKDLQKDSEILLTNIEHNGSGDINKKIFDLATNTEINQASVVWEGKNYFNKRKLAWQSLIQVNQSAKSYSFQDTRIRLNDFELSFSGKVQQRDSTYTMDVAFQTPETNFKNLVSLVPMIYQNQFDDLKAEGEIQCTGQVKGLYSSQSIPSFHLNVQVKNGSFQYPSLPTGVSQVWVDCDINNTSNQLDSTQIALNRFDLYFGKNPIKAKAKIKGLSRSVVDADVKGEFQLEELTKLFPIEGTQLKGRFGVDLHSKGTYDSLTGQFPVTNAQMLLENGYILSKQFAKPIEDIHFKANLTNQDGTLKNSLLAIQEATFHVLDETFQAKGSVQDFDAFKWDITAKGKLDLTQITKIFPVENTTLKGKIDADIRTQGNLKDLKAKRYGSLNTNGQMAVSNFEYRSKELPQGIKIDQGQAKLSPNSLTITQSKGYLGSSDFEATGTMNNYVAYALTNDVLKGNFQIKSNHFNVNEWMSSEPKATTSGQAPNPNAHPSVVEVPKNLQLSLNTQANEIVYDKMAMNNAKGIIRINNGTIRLENTNFDALGGRFATTGSYDPSDIAHPKFDFGLNLEKVNFTEAYQHLSVVKYLMPLAQFMVGEVSSQFKINGELTQDMMPNFATLNGSGLLKLLKASLQNSPLIEKLVANTKLTQLKDLQLNNALMQVQIDHGTLKIKPFTVKWNDYAVNIGGQHGIVGDMDYKLAFDIPSGKAGQSFNNLFTQWTGKALNNVPRVKFDLSLIGTLKSPIVRFDNSSTAQNLKDVVTSEIKSQIDNAKNQAVQQAEDLLKAEKEKLLKEAQDKLKTGQGDIQAQAKATADSLKKAALERAKKLLETQKKGVLDGIFKKPQPAKKDSTK</sequence>
<name>A0ABT6YC26_9BACT</name>
<dbReference type="InterPro" id="IPR052894">
    <property type="entry name" value="AsmA-related"/>
</dbReference>
<comment type="caution">
    <text evidence="3">The sequence shown here is derived from an EMBL/GenBank/DDBJ whole genome shotgun (WGS) entry which is preliminary data.</text>
</comment>
<dbReference type="Proteomes" id="UP001236507">
    <property type="component" value="Unassembled WGS sequence"/>
</dbReference>
<protein>
    <submittedName>
        <fullName evidence="3">AsmA-like C-terminal region-containing protein</fullName>
    </submittedName>
</protein>
<evidence type="ECO:0000256" key="1">
    <source>
        <dbReference type="SAM" id="Coils"/>
    </source>
</evidence>
<accession>A0ABT6YC26</accession>
<feature type="domain" description="AsmA" evidence="2">
    <location>
        <begin position="5"/>
        <end position="214"/>
    </location>
</feature>
<dbReference type="EMBL" id="JASHIF010000016">
    <property type="protein sequence ID" value="MDI9860994.1"/>
    <property type="molecule type" value="Genomic_DNA"/>
</dbReference>
<keyword evidence="1" id="KW-0175">Coiled coil</keyword>
<evidence type="ECO:0000259" key="2">
    <source>
        <dbReference type="Pfam" id="PF05170"/>
    </source>
</evidence>
<reference evidence="3 4" key="1">
    <citation type="submission" date="2023-05" db="EMBL/GenBank/DDBJ databases">
        <title>Novel species of genus Flectobacillus isolated from stream in China.</title>
        <authorList>
            <person name="Lu H."/>
        </authorList>
    </citation>
    <scope>NUCLEOTIDE SEQUENCE [LARGE SCALE GENOMIC DNA]</scope>
    <source>
        <strain evidence="3 4">KCTC 42575</strain>
    </source>
</reference>
<proteinExistence type="predicted"/>
<dbReference type="RefSeq" id="WP_283345547.1">
    <property type="nucleotide sequence ID" value="NZ_JASHIF010000016.1"/>
</dbReference>
<evidence type="ECO:0000313" key="4">
    <source>
        <dbReference type="Proteomes" id="UP001236507"/>
    </source>
</evidence>
<organism evidence="3 4">
    <name type="scientific">Flectobacillus roseus</name>
    <dbReference type="NCBI Taxonomy" id="502259"/>
    <lineage>
        <taxon>Bacteria</taxon>
        <taxon>Pseudomonadati</taxon>
        <taxon>Bacteroidota</taxon>
        <taxon>Cytophagia</taxon>
        <taxon>Cytophagales</taxon>
        <taxon>Flectobacillaceae</taxon>
        <taxon>Flectobacillus</taxon>
    </lineage>
</organism>
<dbReference type="PANTHER" id="PTHR30441">
    <property type="entry name" value="DUF748 DOMAIN-CONTAINING PROTEIN"/>
    <property type="match status" value="1"/>
</dbReference>
<keyword evidence="4" id="KW-1185">Reference proteome</keyword>
<gene>
    <name evidence="3" type="ORF">QM524_17390</name>
</gene>
<dbReference type="Pfam" id="PF05170">
    <property type="entry name" value="AsmA"/>
    <property type="match status" value="1"/>
</dbReference>
<evidence type="ECO:0000313" key="3">
    <source>
        <dbReference type="EMBL" id="MDI9860994.1"/>
    </source>
</evidence>